<dbReference type="RefSeq" id="WP_221280029.1">
    <property type="nucleotide sequence ID" value="NZ_AP024814.1"/>
</dbReference>
<dbReference type="PIRSF" id="PIRSF004486">
    <property type="entry name" value="MraW"/>
    <property type="match status" value="1"/>
</dbReference>
<dbReference type="EC" id="2.1.1.199" evidence="7"/>
<dbReference type="NCBIfam" id="TIGR00006">
    <property type="entry name" value="16S rRNA (cytosine(1402)-N(4))-methyltransferase RsmH"/>
    <property type="match status" value="1"/>
</dbReference>
<dbReference type="SUPFAM" id="SSF81799">
    <property type="entry name" value="Putative methyltransferase TM0872, insert domain"/>
    <property type="match status" value="1"/>
</dbReference>
<dbReference type="Pfam" id="PF01795">
    <property type="entry name" value="Methyltransf_5"/>
    <property type="match status" value="1"/>
</dbReference>
<evidence type="ECO:0000313" key="8">
    <source>
        <dbReference type="EMBL" id="BCZ17029.1"/>
    </source>
</evidence>
<comment type="function">
    <text evidence="7">Specifically methylates the N4 position of cytidine in position 1402 (C1402) of 16S rRNA.</text>
</comment>
<feature type="binding site" evidence="7">
    <location>
        <position position="52"/>
    </location>
    <ligand>
        <name>S-adenosyl-L-methionine</name>
        <dbReference type="ChEBI" id="CHEBI:59789"/>
    </ligand>
</feature>
<comment type="catalytic activity">
    <reaction evidence="7">
        <text>cytidine(1402) in 16S rRNA + S-adenosyl-L-methionine = N(4)-methylcytidine(1402) in 16S rRNA + S-adenosyl-L-homocysteine + H(+)</text>
        <dbReference type="Rhea" id="RHEA:42928"/>
        <dbReference type="Rhea" id="RHEA-COMP:10286"/>
        <dbReference type="Rhea" id="RHEA-COMP:10287"/>
        <dbReference type="ChEBI" id="CHEBI:15378"/>
        <dbReference type="ChEBI" id="CHEBI:57856"/>
        <dbReference type="ChEBI" id="CHEBI:59789"/>
        <dbReference type="ChEBI" id="CHEBI:74506"/>
        <dbReference type="ChEBI" id="CHEBI:82748"/>
        <dbReference type="EC" id="2.1.1.199"/>
    </reaction>
</comment>
<dbReference type="Gene3D" id="1.10.150.170">
    <property type="entry name" value="Putative methyltransferase TM0872, insert domain"/>
    <property type="match status" value="1"/>
</dbReference>
<keyword evidence="5 7" id="KW-0808">Transferase</keyword>
<keyword evidence="9" id="KW-1185">Reference proteome</keyword>
<evidence type="ECO:0000256" key="4">
    <source>
        <dbReference type="ARBA" id="ARBA00022603"/>
    </source>
</evidence>
<dbReference type="InterPro" id="IPR023397">
    <property type="entry name" value="SAM-dep_MeTrfase_MraW_recog"/>
</dbReference>
<organism evidence="8 9">
    <name type="scientific">Helicobacter gastrocanis</name>
    <dbReference type="NCBI Taxonomy" id="2849641"/>
    <lineage>
        <taxon>Bacteria</taxon>
        <taxon>Pseudomonadati</taxon>
        <taxon>Campylobacterota</taxon>
        <taxon>Epsilonproteobacteria</taxon>
        <taxon>Campylobacterales</taxon>
        <taxon>Helicobacteraceae</taxon>
        <taxon>Helicobacter</taxon>
    </lineage>
</organism>
<evidence type="ECO:0000256" key="6">
    <source>
        <dbReference type="ARBA" id="ARBA00022691"/>
    </source>
</evidence>
<keyword evidence="6 7" id="KW-0949">S-adenosyl-L-methionine</keyword>
<gene>
    <name evidence="8" type="primary">mraW</name>
    <name evidence="7" type="synonym">rsmH</name>
    <name evidence="8" type="ORF">NHP190003_03110</name>
</gene>
<dbReference type="Gene3D" id="3.40.50.150">
    <property type="entry name" value="Vaccinia Virus protein VP39"/>
    <property type="match status" value="1"/>
</dbReference>
<evidence type="ECO:0000256" key="7">
    <source>
        <dbReference type="HAMAP-Rule" id="MF_01007"/>
    </source>
</evidence>
<dbReference type="SUPFAM" id="SSF53335">
    <property type="entry name" value="S-adenosyl-L-methionine-dependent methyltransferases"/>
    <property type="match status" value="1"/>
</dbReference>
<feature type="binding site" evidence="7">
    <location>
        <position position="79"/>
    </location>
    <ligand>
        <name>S-adenosyl-L-methionine</name>
        <dbReference type="ChEBI" id="CHEBI:59789"/>
    </ligand>
</feature>
<dbReference type="HAMAP" id="MF_01007">
    <property type="entry name" value="16SrRNA_methyltr_H"/>
    <property type="match status" value="1"/>
</dbReference>
<dbReference type="GO" id="GO:0008168">
    <property type="term" value="F:methyltransferase activity"/>
    <property type="evidence" value="ECO:0007669"/>
    <property type="project" value="UniProtKB-KW"/>
</dbReference>
<dbReference type="InterPro" id="IPR002903">
    <property type="entry name" value="RsmH"/>
</dbReference>
<keyword evidence="4 7" id="KW-0489">Methyltransferase</keyword>
<evidence type="ECO:0000256" key="2">
    <source>
        <dbReference type="ARBA" id="ARBA00022490"/>
    </source>
</evidence>
<dbReference type="Proteomes" id="UP000826775">
    <property type="component" value="Chromosome"/>
</dbReference>
<name>A0ABM7SBG3_9HELI</name>
<proteinExistence type="inferred from homology"/>
<dbReference type="InterPro" id="IPR029063">
    <property type="entry name" value="SAM-dependent_MTases_sf"/>
</dbReference>
<sequence length="289" mass="32310">MHQSVLLEEVVALFQPLSQKPQPVLIDCTLGLGGHSLALLQAYPNLHIVGIDRDKSAQALALDKLAPYVKRFTHKQGNFAQVLPTLPPPDGILADLGVSSLQLDNPHRGFGFHSLCLDMRMDLEQNLDAFKVVNGYSLYELERVLQAGEVRECKKIASLIVQQRHKQPFSSAQDLANFLAKHTHRGKLHPATLIFQAIRMEVNGEMQNLQAFLEYAKTLSDTLVCVISFHSLEDRQVKHAFKECATSSALGKTYGELLTKKPITPSQQEVRQNPRARSAKMRAFHFKAL</sequence>
<protein>
    <recommendedName>
        <fullName evidence="7">Ribosomal RNA small subunit methyltransferase H</fullName>
        <ecNumber evidence="7">2.1.1.199</ecNumber>
    </recommendedName>
    <alternativeName>
        <fullName evidence="7">16S rRNA m(4)C1402 methyltransferase</fullName>
    </alternativeName>
    <alternativeName>
        <fullName evidence="7">rRNA (cytosine-N(4)-)-methyltransferase RsmH</fullName>
    </alternativeName>
</protein>
<feature type="binding site" evidence="7">
    <location>
        <position position="102"/>
    </location>
    <ligand>
        <name>S-adenosyl-L-methionine</name>
        <dbReference type="ChEBI" id="CHEBI:59789"/>
    </ligand>
</feature>
<reference evidence="8 9" key="1">
    <citation type="submission" date="2021-07" db="EMBL/GenBank/DDBJ databases">
        <title>Novel Helicobacter sp. Isolated from a dog.</title>
        <authorList>
            <person name="Rimbara E."/>
            <person name="Suzuki M."/>
        </authorList>
    </citation>
    <scope>NUCLEOTIDE SEQUENCE [LARGE SCALE GENOMIC DNA]</scope>
    <source>
        <strain evidence="9">NHP19-003</strain>
    </source>
</reference>
<comment type="subcellular location">
    <subcellularLocation>
        <location evidence="7">Cytoplasm</location>
    </subcellularLocation>
</comment>
<dbReference type="PANTHER" id="PTHR11265">
    <property type="entry name" value="S-ADENOSYL-METHYLTRANSFERASE MRAW"/>
    <property type="match status" value="1"/>
</dbReference>
<feature type="binding site" evidence="7">
    <location>
        <position position="95"/>
    </location>
    <ligand>
        <name>S-adenosyl-L-methionine</name>
        <dbReference type="ChEBI" id="CHEBI:59789"/>
    </ligand>
</feature>
<comment type="similarity">
    <text evidence="1 7">Belongs to the methyltransferase superfamily. RsmH family.</text>
</comment>
<feature type="binding site" evidence="7">
    <location>
        <begin position="33"/>
        <end position="35"/>
    </location>
    <ligand>
        <name>S-adenosyl-L-methionine</name>
        <dbReference type="ChEBI" id="CHEBI:59789"/>
    </ligand>
</feature>
<accession>A0ABM7SBG3</accession>
<dbReference type="GO" id="GO:0032259">
    <property type="term" value="P:methylation"/>
    <property type="evidence" value="ECO:0007669"/>
    <property type="project" value="UniProtKB-KW"/>
</dbReference>
<evidence type="ECO:0000256" key="3">
    <source>
        <dbReference type="ARBA" id="ARBA00022552"/>
    </source>
</evidence>
<evidence type="ECO:0000256" key="5">
    <source>
        <dbReference type="ARBA" id="ARBA00022679"/>
    </source>
</evidence>
<evidence type="ECO:0000313" key="9">
    <source>
        <dbReference type="Proteomes" id="UP000826775"/>
    </source>
</evidence>
<evidence type="ECO:0000256" key="1">
    <source>
        <dbReference type="ARBA" id="ARBA00010396"/>
    </source>
</evidence>
<keyword evidence="2 7" id="KW-0963">Cytoplasm</keyword>
<dbReference type="PANTHER" id="PTHR11265:SF0">
    <property type="entry name" value="12S RRNA N4-METHYLCYTIDINE METHYLTRANSFERASE"/>
    <property type="match status" value="1"/>
</dbReference>
<dbReference type="EMBL" id="AP024814">
    <property type="protein sequence ID" value="BCZ17029.1"/>
    <property type="molecule type" value="Genomic_DNA"/>
</dbReference>
<keyword evidence="3 7" id="KW-0698">rRNA processing</keyword>